<proteinExistence type="predicted"/>
<name>A0AAV4NQU7_CAEEX</name>
<keyword evidence="2" id="KW-1185">Reference proteome</keyword>
<accession>A0AAV4NQU7</accession>
<reference evidence="1 2" key="1">
    <citation type="submission" date="2021-06" db="EMBL/GenBank/DDBJ databases">
        <title>Caerostris extrusa draft genome.</title>
        <authorList>
            <person name="Kono N."/>
            <person name="Arakawa K."/>
        </authorList>
    </citation>
    <scope>NUCLEOTIDE SEQUENCE [LARGE SCALE GENOMIC DNA]</scope>
</reference>
<dbReference type="Proteomes" id="UP001054945">
    <property type="component" value="Unassembled WGS sequence"/>
</dbReference>
<comment type="caution">
    <text evidence="1">The sequence shown here is derived from an EMBL/GenBank/DDBJ whole genome shotgun (WGS) entry which is preliminary data.</text>
</comment>
<evidence type="ECO:0000313" key="2">
    <source>
        <dbReference type="Proteomes" id="UP001054945"/>
    </source>
</evidence>
<organism evidence="1 2">
    <name type="scientific">Caerostris extrusa</name>
    <name type="common">Bark spider</name>
    <name type="synonym">Caerostris bankana</name>
    <dbReference type="NCBI Taxonomy" id="172846"/>
    <lineage>
        <taxon>Eukaryota</taxon>
        <taxon>Metazoa</taxon>
        <taxon>Ecdysozoa</taxon>
        <taxon>Arthropoda</taxon>
        <taxon>Chelicerata</taxon>
        <taxon>Arachnida</taxon>
        <taxon>Araneae</taxon>
        <taxon>Araneomorphae</taxon>
        <taxon>Entelegynae</taxon>
        <taxon>Araneoidea</taxon>
        <taxon>Araneidae</taxon>
        <taxon>Caerostris</taxon>
    </lineage>
</organism>
<dbReference type="AlphaFoldDB" id="A0AAV4NQU7"/>
<gene>
    <name evidence="1" type="ORF">CEXT_421991</name>
</gene>
<sequence length="112" mass="12789">MAARVLTFAAPLKLRCISEPLTTILTDTQTHKGIIHNPCLTPCPHHPLTVTKSASRHIFFLLVFRHGHTKESNKCWSHSYVLSTDPVTGTSDDGVWNFYEFLVRILKEVWFI</sequence>
<dbReference type="EMBL" id="BPLR01003656">
    <property type="protein sequence ID" value="GIX87144.1"/>
    <property type="molecule type" value="Genomic_DNA"/>
</dbReference>
<evidence type="ECO:0000313" key="1">
    <source>
        <dbReference type="EMBL" id="GIX87144.1"/>
    </source>
</evidence>
<protein>
    <submittedName>
        <fullName evidence="1">Uncharacterized protein</fullName>
    </submittedName>
</protein>